<organism evidence="2 3">
    <name type="scientific">Photobacterium leiognathi subsp. mandapamensis</name>
    <name type="common">Photobacterium mandapamensis</name>
    <dbReference type="NCBI Taxonomy" id="48408"/>
    <lineage>
        <taxon>Bacteria</taxon>
        <taxon>Pseudomonadati</taxon>
        <taxon>Pseudomonadota</taxon>
        <taxon>Gammaproteobacteria</taxon>
        <taxon>Vibrionales</taxon>
        <taxon>Vibrionaceae</taxon>
        <taxon>Photobacterium</taxon>
    </lineage>
</organism>
<protein>
    <recommendedName>
        <fullName evidence="4">Lipoprotein</fullName>
    </recommendedName>
</protein>
<proteinExistence type="predicted"/>
<feature type="signal peptide" evidence="1">
    <location>
        <begin position="1"/>
        <end position="21"/>
    </location>
</feature>
<evidence type="ECO:0000313" key="2">
    <source>
        <dbReference type="EMBL" id="PSV09217.1"/>
    </source>
</evidence>
<dbReference type="EMBL" id="PYNS01000021">
    <property type="protein sequence ID" value="PSV09217.1"/>
    <property type="molecule type" value="Genomic_DNA"/>
</dbReference>
<accession>A0A2T3KSD0</accession>
<keyword evidence="1" id="KW-0732">Signal</keyword>
<reference evidence="2 3" key="1">
    <citation type="submission" date="2018-03" db="EMBL/GenBank/DDBJ databases">
        <title>Whole genome sequencing of Histamine producing bacteria.</title>
        <authorList>
            <person name="Butler K."/>
        </authorList>
    </citation>
    <scope>NUCLEOTIDE SEQUENCE [LARGE SCALE GENOMIC DNA]</scope>
    <source>
        <strain evidence="2 3">Res.4.1</strain>
    </source>
</reference>
<evidence type="ECO:0000256" key="1">
    <source>
        <dbReference type="SAM" id="SignalP"/>
    </source>
</evidence>
<evidence type="ECO:0008006" key="4">
    <source>
        <dbReference type="Google" id="ProtNLM"/>
    </source>
</evidence>
<name>A0A2T3KSD0_PHOLD</name>
<sequence length="211" mass="23583">MKTLLVFFTLLLTGCSSGLQVSVPDSYFEQNKATGYLVGSLGANTEWPKTGKNLISTINIRPIGTAHDMSSTLDGVITITSNNEDGHFENPNVSGHLFSIELPVGEYEIFSIKLEGSDGNKTLTTQNQKDMHVRFDIEPNKASYIGQFLAVSRIAKSELWNLQYPSGYGYLQHSYDQSRDESLFTEHYPENKAMPFNLELLTFSNSRVLKN</sequence>
<evidence type="ECO:0000313" key="3">
    <source>
        <dbReference type="Proteomes" id="UP000240530"/>
    </source>
</evidence>
<feature type="chain" id="PRO_5015520080" description="Lipoprotein" evidence="1">
    <location>
        <begin position="22"/>
        <end position="211"/>
    </location>
</feature>
<comment type="caution">
    <text evidence="2">The sequence shown here is derived from an EMBL/GenBank/DDBJ whole genome shotgun (WGS) entry which is preliminary data.</text>
</comment>
<gene>
    <name evidence="2" type="ORF">C0W93_16220</name>
</gene>
<dbReference type="Proteomes" id="UP000240530">
    <property type="component" value="Unassembled WGS sequence"/>
</dbReference>
<dbReference type="AlphaFoldDB" id="A0A2T3KSD0"/>
<dbReference type="PROSITE" id="PS51257">
    <property type="entry name" value="PROKAR_LIPOPROTEIN"/>
    <property type="match status" value="1"/>
</dbReference>